<sequence length="158" mass="17574">MSDARGPGENRFDAVERLRRKLEGTKPSDPTTPDSADRAAKVTRLPRRPRRVTETPAERPRRTWHPDNVSAYDPAPTRPVTRAELQRETGWWQATPEAPTPPSNDAPRQEADVIDFGSLRRKPPAPGDTAPTGFRRIAKPRRITPTTDTPGPGDSDRA</sequence>
<dbReference type="AlphaFoldDB" id="A0A7D6ZSA3"/>
<proteinExistence type="predicted"/>
<organism evidence="2 3">
    <name type="scientific">Nocardia huaxiensis</name>
    <dbReference type="NCBI Taxonomy" id="2755382"/>
    <lineage>
        <taxon>Bacteria</taxon>
        <taxon>Bacillati</taxon>
        <taxon>Actinomycetota</taxon>
        <taxon>Actinomycetes</taxon>
        <taxon>Mycobacteriales</taxon>
        <taxon>Nocardiaceae</taxon>
        <taxon>Nocardia</taxon>
    </lineage>
</organism>
<dbReference type="KEGG" id="nhu:H0264_18990"/>
<keyword evidence="3" id="KW-1185">Reference proteome</keyword>
<dbReference type="RefSeq" id="WP_181578777.1">
    <property type="nucleotide sequence ID" value="NZ_CP059399.1"/>
</dbReference>
<gene>
    <name evidence="2" type="ORF">H0264_18990</name>
</gene>
<evidence type="ECO:0000256" key="1">
    <source>
        <dbReference type="SAM" id="MobiDB-lite"/>
    </source>
</evidence>
<dbReference type="EMBL" id="CP059399">
    <property type="protein sequence ID" value="QLY27569.1"/>
    <property type="molecule type" value="Genomic_DNA"/>
</dbReference>
<feature type="compositionally biased region" description="Low complexity" evidence="1">
    <location>
        <begin position="144"/>
        <end position="158"/>
    </location>
</feature>
<evidence type="ECO:0000313" key="3">
    <source>
        <dbReference type="Proteomes" id="UP000515512"/>
    </source>
</evidence>
<feature type="compositionally biased region" description="Basic and acidic residues" evidence="1">
    <location>
        <begin position="51"/>
        <end position="65"/>
    </location>
</feature>
<evidence type="ECO:0000313" key="2">
    <source>
        <dbReference type="EMBL" id="QLY27569.1"/>
    </source>
</evidence>
<feature type="region of interest" description="Disordered" evidence="1">
    <location>
        <begin position="1"/>
        <end position="158"/>
    </location>
</feature>
<reference evidence="2 3" key="1">
    <citation type="submission" date="2020-07" db="EMBL/GenBank/DDBJ databases">
        <authorList>
            <person name="Zhuang K."/>
            <person name="Ran Y."/>
        </authorList>
    </citation>
    <scope>NUCLEOTIDE SEQUENCE [LARGE SCALE GENOMIC DNA]</scope>
    <source>
        <strain evidence="2 3">WCH-YHL-001</strain>
    </source>
</reference>
<protein>
    <submittedName>
        <fullName evidence="2">Uncharacterized protein</fullName>
    </submittedName>
</protein>
<accession>A0A7D6ZSA3</accession>
<name>A0A7D6ZSA3_9NOCA</name>
<feature type="compositionally biased region" description="Basic and acidic residues" evidence="1">
    <location>
        <begin position="1"/>
        <end position="26"/>
    </location>
</feature>
<dbReference type="Proteomes" id="UP000515512">
    <property type="component" value="Chromosome"/>
</dbReference>